<dbReference type="Proteomes" id="UP000178288">
    <property type="component" value="Unassembled WGS sequence"/>
</dbReference>
<name>A0A1G2UX12_9BACT</name>
<dbReference type="EMBL" id="MHWV01000017">
    <property type="protein sequence ID" value="OHB13915.1"/>
    <property type="molecule type" value="Genomic_DNA"/>
</dbReference>
<comment type="caution">
    <text evidence="1">The sequence shown here is derived from an EMBL/GenBank/DDBJ whole genome shotgun (WGS) entry which is preliminary data.</text>
</comment>
<accession>A0A1G2UX12</accession>
<protein>
    <submittedName>
        <fullName evidence="1">Uncharacterized protein</fullName>
    </submittedName>
</protein>
<evidence type="ECO:0000313" key="2">
    <source>
        <dbReference type="Proteomes" id="UP000178288"/>
    </source>
</evidence>
<gene>
    <name evidence="1" type="ORF">A3G05_00350</name>
</gene>
<proteinExistence type="predicted"/>
<reference evidence="1 2" key="1">
    <citation type="journal article" date="2016" name="Nat. Commun.">
        <title>Thousands of microbial genomes shed light on interconnected biogeochemical processes in an aquifer system.</title>
        <authorList>
            <person name="Anantharaman K."/>
            <person name="Brown C.T."/>
            <person name="Hug L.A."/>
            <person name="Sharon I."/>
            <person name="Castelle C.J."/>
            <person name="Probst A.J."/>
            <person name="Thomas B.C."/>
            <person name="Singh A."/>
            <person name="Wilkins M.J."/>
            <person name="Karaoz U."/>
            <person name="Brodie E.L."/>
            <person name="Williams K.H."/>
            <person name="Hubbard S.S."/>
            <person name="Banfield J.F."/>
        </authorList>
    </citation>
    <scope>NUCLEOTIDE SEQUENCE [LARGE SCALE GENOMIC DNA]</scope>
</reference>
<evidence type="ECO:0000313" key="1">
    <source>
        <dbReference type="EMBL" id="OHB13915.1"/>
    </source>
</evidence>
<organism evidence="1 2">
    <name type="scientific">Candidatus Zambryskibacteria bacterium RIFCSPLOWO2_12_FULL_45_14</name>
    <dbReference type="NCBI Taxonomy" id="1802778"/>
    <lineage>
        <taxon>Bacteria</taxon>
        <taxon>Candidatus Zambryskiibacteriota</taxon>
    </lineage>
</organism>
<dbReference type="AlphaFoldDB" id="A0A1G2UX12"/>
<sequence length="208" mass="23165">MVNFIGVNASAITTWTSDHNKPLGGSLLKLRFFLETVGYDVVEFRNLRGQVNYLLAEMLAYGSLTLQEAQKQLGFNNIEAIFRIAHGKSNTSSVRGAKIREMHVNRVTAIQAAKSRLLKELGVAQKEQTVQVPSETQSEQDEVDDESMAILAHFVLAITPLLEKAVTNTTREQRNKLRKLTGDSGMFRLSKASSRLCSEKAREVINGR</sequence>